<organism evidence="2 3">
    <name type="scientific">Melipona quadrifasciata</name>
    <dbReference type="NCBI Taxonomy" id="166423"/>
    <lineage>
        <taxon>Eukaryota</taxon>
        <taxon>Metazoa</taxon>
        <taxon>Ecdysozoa</taxon>
        <taxon>Arthropoda</taxon>
        <taxon>Hexapoda</taxon>
        <taxon>Insecta</taxon>
        <taxon>Pterygota</taxon>
        <taxon>Neoptera</taxon>
        <taxon>Endopterygota</taxon>
        <taxon>Hymenoptera</taxon>
        <taxon>Apocrita</taxon>
        <taxon>Aculeata</taxon>
        <taxon>Apoidea</taxon>
        <taxon>Anthophila</taxon>
        <taxon>Apidae</taxon>
        <taxon>Melipona</taxon>
    </lineage>
</organism>
<dbReference type="EMBL" id="KQ435947">
    <property type="protein sequence ID" value="KOX68148.1"/>
    <property type="molecule type" value="Genomic_DNA"/>
</dbReference>
<protein>
    <submittedName>
        <fullName evidence="2">Uncharacterized protein</fullName>
    </submittedName>
</protein>
<dbReference type="AlphaFoldDB" id="A0A0N0BC41"/>
<feature type="region of interest" description="Disordered" evidence="1">
    <location>
        <begin position="37"/>
        <end position="201"/>
    </location>
</feature>
<evidence type="ECO:0000256" key="1">
    <source>
        <dbReference type="SAM" id="MobiDB-lite"/>
    </source>
</evidence>
<name>A0A0N0BC41_9HYME</name>
<proteinExistence type="predicted"/>
<feature type="compositionally biased region" description="Low complexity" evidence="1">
    <location>
        <begin position="164"/>
        <end position="175"/>
    </location>
</feature>
<feature type="compositionally biased region" description="Basic and acidic residues" evidence="1">
    <location>
        <begin position="129"/>
        <end position="140"/>
    </location>
</feature>
<keyword evidence="3" id="KW-1185">Reference proteome</keyword>
<accession>A0A0N0BC41</accession>
<evidence type="ECO:0000313" key="3">
    <source>
        <dbReference type="Proteomes" id="UP000053105"/>
    </source>
</evidence>
<evidence type="ECO:0000313" key="2">
    <source>
        <dbReference type="EMBL" id="KOX68148.1"/>
    </source>
</evidence>
<dbReference type="Proteomes" id="UP000053105">
    <property type="component" value="Unassembled WGS sequence"/>
</dbReference>
<gene>
    <name evidence="2" type="ORF">WN51_08037</name>
</gene>
<sequence length="237" mass="25778">MTRSISININNTNCVCLSEIRSKAEISDGELPINIDTHKTSRDVEEKEEEAEIKDETAKAGVEATHGIHDTVKPTDTNDFLRGGHIRDPENLDDSNDQHNASSSSHGIDLTDFVDGSTPPILELGVVRKSSESSTPRDDPSALSASRTPDDHVSGTIANTAGDLTSSSLTAPSAAHQSHYRGVADQFEGSPTRKSAHHSKDFEKFHVFRQKLAEEAIEDNIKTPKKTRKVTKCPLSP</sequence>
<reference evidence="2 3" key="1">
    <citation type="submission" date="2015-07" db="EMBL/GenBank/DDBJ databases">
        <title>The genome of Melipona quadrifasciata.</title>
        <authorList>
            <person name="Pan H."/>
            <person name="Kapheim K."/>
        </authorList>
    </citation>
    <scope>NUCLEOTIDE SEQUENCE [LARGE SCALE GENOMIC DNA]</scope>
    <source>
        <strain evidence="2">0111107301</strain>
        <tissue evidence="2">Whole body</tissue>
    </source>
</reference>